<name>A0A5P2CWK2_STRVZ</name>
<evidence type="ECO:0000313" key="1">
    <source>
        <dbReference type="EMBL" id="QES45249.1"/>
    </source>
</evidence>
<accession>A0A5P2CWK2</accession>
<dbReference type="Proteomes" id="UP000324015">
    <property type="component" value="Chromosome"/>
</dbReference>
<dbReference type="AlphaFoldDB" id="A0A5P2CWK2"/>
<reference evidence="1 2" key="1">
    <citation type="submission" date="2018-05" db="EMBL/GenBank/DDBJ databases">
        <title>Streptomyces venezuelae.</title>
        <authorList>
            <person name="Kim W."/>
            <person name="Lee N."/>
            <person name="Cho B.-K."/>
        </authorList>
    </citation>
    <scope>NUCLEOTIDE SEQUENCE [LARGE SCALE GENOMIC DNA]</scope>
    <source>
        <strain evidence="1 2">ATCC 14585</strain>
    </source>
</reference>
<organism evidence="1 2">
    <name type="scientific">Streptomyces venezuelae</name>
    <dbReference type="NCBI Taxonomy" id="54571"/>
    <lineage>
        <taxon>Bacteria</taxon>
        <taxon>Bacillati</taxon>
        <taxon>Actinomycetota</taxon>
        <taxon>Actinomycetes</taxon>
        <taxon>Kitasatosporales</taxon>
        <taxon>Streptomycetaceae</taxon>
        <taxon>Streptomyces</taxon>
    </lineage>
</organism>
<proteinExistence type="predicted"/>
<gene>
    <name evidence="1" type="ORF">DEJ49_33460</name>
</gene>
<evidence type="ECO:0000313" key="2">
    <source>
        <dbReference type="Proteomes" id="UP000324015"/>
    </source>
</evidence>
<protein>
    <submittedName>
        <fullName evidence="1">Uncharacterized protein</fullName>
    </submittedName>
</protein>
<dbReference type="EMBL" id="CP029191">
    <property type="protein sequence ID" value="QES45249.1"/>
    <property type="molecule type" value="Genomic_DNA"/>
</dbReference>
<sequence>MTHGEPNRFHNCPGLKGLTAPLVLDGTRCKVEAVEREDYVGDEDVRLDGEGRPVISVVTTRDEGQDCVAFAATAHAKGDE</sequence>